<proteinExistence type="inferred from homology"/>
<feature type="transmembrane region" description="Helical" evidence="8">
    <location>
        <begin position="64"/>
        <end position="81"/>
    </location>
</feature>
<evidence type="ECO:0000256" key="5">
    <source>
        <dbReference type="ARBA" id="ARBA00022692"/>
    </source>
</evidence>
<accession>A0ABP8WXF2</accession>
<feature type="transmembrane region" description="Helical" evidence="8">
    <location>
        <begin position="150"/>
        <end position="171"/>
    </location>
</feature>
<evidence type="ECO:0000313" key="9">
    <source>
        <dbReference type="EMBL" id="GAA4696222.1"/>
    </source>
</evidence>
<comment type="subcellular location">
    <subcellularLocation>
        <location evidence="1">Cell membrane</location>
        <topology evidence="1">Multi-pass membrane protein</topology>
    </subcellularLocation>
</comment>
<evidence type="ECO:0000256" key="8">
    <source>
        <dbReference type="SAM" id="Phobius"/>
    </source>
</evidence>
<evidence type="ECO:0000256" key="6">
    <source>
        <dbReference type="ARBA" id="ARBA00022989"/>
    </source>
</evidence>
<gene>
    <name evidence="9" type="ORF">GCM10023215_37770</name>
</gene>
<comment type="similarity">
    <text evidence="2">Belongs to the binding-protein-dependent transport system permease family. FecCD subfamily.</text>
</comment>
<organism evidence="9 10">
    <name type="scientific">Pseudonocardia yuanmonensis</name>
    <dbReference type="NCBI Taxonomy" id="1095914"/>
    <lineage>
        <taxon>Bacteria</taxon>
        <taxon>Bacillati</taxon>
        <taxon>Actinomycetota</taxon>
        <taxon>Actinomycetes</taxon>
        <taxon>Pseudonocardiales</taxon>
        <taxon>Pseudonocardiaceae</taxon>
        <taxon>Pseudonocardia</taxon>
    </lineage>
</organism>
<comment type="caution">
    <text evidence="9">The sequence shown here is derived from an EMBL/GenBank/DDBJ whole genome shotgun (WGS) entry which is preliminary data.</text>
</comment>
<dbReference type="InterPro" id="IPR000522">
    <property type="entry name" value="ABC_transptr_permease_BtuC"/>
</dbReference>
<dbReference type="InterPro" id="IPR037294">
    <property type="entry name" value="ABC_BtuC-like"/>
</dbReference>
<evidence type="ECO:0000256" key="4">
    <source>
        <dbReference type="ARBA" id="ARBA00022475"/>
    </source>
</evidence>
<keyword evidence="5 8" id="KW-0812">Transmembrane</keyword>
<dbReference type="CDD" id="cd06550">
    <property type="entry name" value="TM_ABC_iron-siderophores_like"/>
    <property type="match status" value="1"/>
</dbReference>
<protein>
    <submittedName>
        <fullName evidence="9">Iron ABC transporter permease</fullName>
    </submittedName>
</protein>
<dbReference type="Pfam" id="PF01032">
    <property type="entry name" value="FecCD"/>
    <property type="match status" value="1"/>
</dbReference>
<reference evidence="10" key="1">
    <citation type="journal article" date="2019" name="Int. J. Syst. Evol. Microbiol.">
        <title>The Global Catalogue of Microorganisms (GCM) 10K type strain sequencing project: providing services to taxonomists for standard genome sequencing and annotation.</title>
        <authorList>
            <consortium name="The Broad Institute Genomics Platform"/>
            <consortium name="The Broad Institute Genome Sequencing Center for Infectious Disease"/>
            <person name="Wu L."/>
            <person name="Ma J."/>
        </authorList>
    </citation>
    <scope>NUCLEOTIDE SEQUENCE [LARGE SCALE GENOMIC DNA]</scope>
    <source>
        <strain evidence="10">JCM 18055</strain>
    </source>
</reference>
<feature type="transmembrane region" description="Helical" evidence="8">
    <location>
        <begin position="121"/>
        <end position="138"/>
    </location>
</feature>
<evidence type="ECO:0000256" key="1">
    <source>
        <dbReference type="ARBA" id="ARBA00004651"/>
    </source>
</evidence>
<keyword evidence="4" id="KW-1003">Cell membrane</keyword>
<evidence type="ECO:0000256" key="3">
    <source>
        <dbReference type="ARBA" id="ARBA00022448"/>
    </source>
</evidence>
<dbReference type="Gene3D" id="1.10.3470.10">
    <property type="entry name" value="ABC transporter involved in vitamin B12 uptake, BtuC"/>
    <property type="match status" value="1"/>
</dbReference>
<dbReference type="SUPFAM" id="SSF81345">
    <property type="entry name" value="ABC transporter involved in vitamin B12 uptake, BtuC"/>
    <property type="match status" value="1"/>
</dbReference>
<feature type="transmembrane region" description="Helical" evidence="8">
    <location>
        <begin position="191"/>
        <end position="217"/>
    </location>
</feature>
<sequence>MGVDTATLVRRGLAPAAVLLALAVLASLALGAGDVTPARAFAVLAGAGDPDATFTVGMLRWPRTLVAVAVGAALGVAGSLLQAVARNPLAEPGLLGVSAGASFAVVVAVAAGAAAATVGPWVAVAGAAGGCALAVAAARLRRAGDDPVRLVLAGAAVSGLLGAVTAALLLIDQRTLDEVRFWTVGSVAGRDLAAVGAALPVMLAGLLLAALVARPLATLTLGDDVALGLGQRPARTRVAAVAAVALLVGGATAAAGPIAFVGLVVPFAARALVGPELRRVLGVSVLLGPVVVLVADVLSRLLVRPYEMPLGVITALLGAPVLVAVVRSARLPRL</sequence>
<dbReference type="Proteomes" id="UP001500325">
    <property type="component" value="Unassembled WGS sequence"/>
</dbReference>
<keyword evidence="3" id="KW-0813">Transport</keyword>
<dbReference type="EMBL" id="BAABIC010000012">
    <property type="protein sequence ID" value="GAA4696222.1"/>
    <property type="molecule type" value="Genomic_DNA"/>
</dbReference>
<evidence type="ECO:0000313" key="10">
    <source>
        <dbReference type="Proteomes" id="UP001500325"/>
    </source>
</evidence>
<dbReference type="PANTHER" id="PTHR30472:SF1">
    <property type="entry name" value="FE(3+) DICITRATE TRANSPORT SYSTEM PERMEASE PROTEIN FECC-RELATED"/>
    <property type="match status" value="1"/>
</dbReference>
<feature type="transmembrane region" description="Helical" evidence="8">
    <location>
        <begin position="280"/>
        <end position="298"/>
    </location>
</feature>
<evidence type="ECO:0000256" key="2">
    <source>
        <dbReference type="ARBA" id="ARBA00007935"/>
    </source>
</evidence>
<keyword evidence="10" id="KW-1185">Reference proteome</keyword>
<feature type="transmembrane region" description="Helical" evidence="8">
    <location>
        <begin position="310"/>
        <end position="329"/>
    </location>
</feature>
<feature type="transmembrane region" description="Helical" evidence="8">
    <location>
        <begin position="93"/>
        <end position="115"/>
    </location>
</feature>
<dbReference type="PANTHER" id="PTHR30472">
    <property type="entry name" value="FERRIC ENTEROBACTIN TRANSPORT SYSTEM PERMEASE PROTEIN"/>
    <property type="match status" value="1"/>
</dbReference>
<evidence type="ECO:0000256" key="7">
    <source>
        <dbReference type="ARBA" id="ARBA00023136"/>
    </source>
</evidence>
<name>A0ABP8WXF2_9PSEU</name>
<keyword evidence="7 8" id="KW-0472">Membrane</keyword>
<keyword evidence="6 8" id="KW-1133">Transmembrane helix</keyword>
<feature type="transmembrane region" description="Helical" evidence="8">
    <location>
        <begin position="238"/>
        <end position="268"/>
    </location>
</feature>